<dbReference type="Proteomes" id="UP000216533">
    <property type="component" value="Unassembled WGS sequence"/>
</dbReference>
<dbReference type="Gene3D" id="3.20.20.120">
    <property type="entry name" value="Enolase-like C-terminal domain"/>
    <property type="match status" value="1"/>
</dbReference>
<reference evidence="2 3" key="1">
    <citation type="submission" date="2017-07" db="EMBL/GenBank/DDBJ databases">
        <title>Draft whole genome sequences of clinical Proprionibacteriaceae strains.</title>
        <authorList>
            <person name="Bernier A.-M."/>
            <person name="Bernard K."/>
            <person name="Domingo M.-C."/>
        </authorList>
    </citation>
    <scope>NUCLEOTIDE SEQUENCE [LARGE SCALE GENOMIC DNA]</scope>
    <source>
        <strain evidence="2 3">NML 160184</strain>
    </source>
</reference>
<accession>A0A255DYE9</accession>
<feature type="domain" description="Mandelate racemase/muconate lactonizing enzyme C-terminal" evidence="1">
    <location>
        <begin position="175"/>
        <end position="289"/>
    </location>
</feature>
<comment type="caution">
    <text evidence="2">The sequence shown here is derived from an EMBL/GenBank/DDBJ whole genome shotgun (WGS) entry which is preliminary data.</text>
</comment>
<dbReference type="InterPro" id="IPR036849">
    <property type="entry name" value="Enolase-like_C_sf"/>
</dbReference>
<organism evidence="2 3">
    <name type="scientific">Parenemella sanctibonifatiensis</name>
    <dbReference type="NCBI Taxonomy" id="2016505"/>
    <lineage>
        <taxon>Bacteria</taxon>
        <taxon>Bacillati</taxon>
        <taxon>Actinomycetota</taxon>
        <taxon>Actinomycetes</taxon>
        <taxon>Propionibacteriales</taxon>
        <taxon>Propionibacteriaceae</taxon>
        <taxon>Parenemella</taxon>
    </lineage>
</organism>
<protein>
    <recommendedName>
        <fullName evidence="1">Mandelate racemase/muconate lactonizing enzyme C-terminal domain-containing protein</fullName>
    </recommendedName>
</protein>
<dbReference type="InterPro" id="IPR013342">
    <property type="entry name" value="Mandelate_racemase_C"/>
</dbReference>
<evidence type="ECO:0000313" key="3">
    <source>
        <dbReference type="Proteomes" id="UP000216533"/>
    </source>
</evidence>
<sequence>MVARVMVTFQVVREPLIGPFAFKAHEINELWQAIVGLPDGAGGIDWGLGAQSPVWGDPMVVDVAGIDGANMMMAAITGHAARVAADLPADLDPVEVQARLMPEVLLLAREMTNESIAESFVMNALVPIDQAMWQRWARRHEIRDFADLIPPSVRPYLPVDPATAPPAAEIPLVSPTTGAEEIGELLARGLPLLKIRIGADPNRDKDPSAMLNFDANRVIEVAAMVDRAEQAGATGVRLYLDANGRYPDKATLLTLLDRIDDAGALHRIALVEEPLPVANDEHLGDLPVPIGGDESAFDTASVERRAATGYSVIAVKPSAKTLTRSFAMIEAAGRAGMNCLVADLTAPPLLVAWNREVASRLTPLPGLERATFETNGAQNYLNWADLTARLPQQQPGEPAPNLIDLAGHYLPGYGE</sequence>
<dbReference type="RefSeq" id="WP_094451951.1">
    <property type="nucleotide sequence ID" value="NZ_NMVI01000029.1"/>
</dbReference>
<gene>
    <name evidence="2" type="ORF">CGZ92_13840</name>
</gene>
<evidence type="ECO:0000259" key="1">
    <source>
        <dbReference type="SMART" id="SM00922"/>
    </source>
</evidence>
<dbReference type="SMART" id="SM00922">
    <property type="entry name" value="MR_MLE"/>
    <property type="match status" value="1"/>
</dbReference>
<dbReference type="EMBL" id="NMVI01000029">
    <property type="protein sequence ID" value="OYN84120.1"/>
    <property type="molecule type" value="Genomic_DNA"/>
</dbReference>
<name>A0A255DYE9_9ACTN</name>
<dbReference type="AlphaFoldDB" id="A0A255DYE9"/>
<proteinExistence type="predicted"/>
<evidence type="ECO:0000313" key="2">
    <source>
        <dbReference type="EMBL" id="OYN84120.1"/>
    </source>
</evidence>
<dbReference type="Pfam" id="PF13378">
    <property type="entry name" value="MR_MLE_C"/>
    <property type="match status" value="1"/>
</dbReference>
<dbReference type="SUPFAM" id="SSF51604">
    <property type="entry name" value="Enolase C-terminal domain-like"/>
    <property type="match status" value="1"/>
</dbReference>
<dbReference type="InterPro" id="IPR029065">
    <property type="entry name" value="Enolase_C-like"/>
</dbReference>